<dbReference type="SUPFAM" id="SSF53756">
    <property type="entry name" value="UDP-Glycosyltransferase/glycogen phosphorylase"/>
    <property type="match status" value="1"/>
</dbReference>
<proteinExistence type="predicted"/>
<keyword evidence="1" id="KW-0812">Transmembrane</keyword>
<evidence type="ECO:0000259" key="2">
    <source>
        <dbReference type="Pfam" id="PF13439"/>
    </source>
</evidence>
<protein>
    <submittedName>
        <fullName evidence="3">Glycosyltransferase</fullName>
        <ecNumber evidence="3">2.4.-.-</ecNumber>
    </submittedName>
</protein>
<keyword evidence="3" id="KW-0328">Glycosyltransferase</keyword>
<keyword evidence="4" id="KW-1185">Reference proteome</keyword>
<dbReference type="OrthoDB" id="9816564at2"/>
<evidence type="ECO:0000313" key="4">
    <source>
        <dbReference type="Proteomes" id="UP000008922"/>
    </source>
</evidence>
<feature type="domain" description="Glycosyltransferase subfamily 4-like N-terminal" evidence="2">
    <location>
        <begin position="21"/>
        <end position="174"/>
    </location>
</feature>
<dbReference type="PANTHER" id="PTHR12526">
    <property type="entry name" value="GLYCOSYLTRANSFERASE"/>
    <property type="match status" value="1"/>
</dbReference>
<dbReference type="Gene3D" id="3.40.50.2000">
    <property type="entry name" value="Glycogen Phosphorylase B"/>
    <property type="match status" value="2"/>
</dbReference>
<dbReference type="AlphaFoldDB" id="E8MYF1"/>
<keyword evidence="1" id="KW-0472">Membrane</keyword>
<dbReference type="PANTHER" id="PTHR12526:SF600">
    <property type="entry name" value="GLYCOSYL TRANSFERASE GROUP 1"/>
    <property type="match status" value="1"/>
</dbReference>
<sequence length="375" mass="41805">MKIACIATAQVPSITANSIQVMKVCHALARNGHEITLYVPGRQATEWEHLADLYGITQKFSIRWVPALPLWKRNDFALQAVRLARRERAELIYTWAIQSAALALMLGMPAVYEAHDLPTGRLGPLWMQAFLRLPGRKRLVCITRALRRALEARLRVHLPEHQVVIAPNGVDLERYRHLPDPPTARAQVGMAQSLTVGCSGHLYAGRGGDLFLALAQRFPHAQFLWAGGRDEDVQTYRQRAQEQALENVTFTGFIPQTRLPLVQAAADVLLMPYGRSIAGSSGGNSAEICSPMKLFDYLAVGRAILSSDLPVIREVLDEDTARFAPPEDVEGWAAALAPLLADETLRQRLAEQARKRAEQYDWQERQQRILGGGAW</sequence>
<dbReference type="EC" id="2.4.-.-" evidence="3"/>
<keyword evidence="3" id="KW-0808">Transferase</keyword>
<dbReference type="eggNOG" id="COG0438">
    <property type="taxonomic scope" value="Bacteria"/>
</dbReference>
<evidence type="ECO:0000313" key="3">
    <source>
        <dbReference type="EMBL" id="BAJ62096.1"/>
    </source>
</evidence>
<dbReference type="KEGG" id="atm:ANT_00620"/>
<organism evidence="3 4">
    <name type="scientific">Anaerolinea thermophila (strain DSM 14523 / JCM 11388 / NBRC 100420 / UNI-1)</name>
    <dbReference type="NCBI Taxonomy" id="926569"/>
    <lineage>
        <taxon>Bacteria</taxon>
        <taxon>Bacillati</taxon>
        <taxon>Chloroflexota</taxon>
        <taxon>Anaerolineae</taxon>
        <taxon>Anaerolineales</taxon>
        <taxon>Anaerolineaceae</taxon>
        <taxon>Anaerolinea</taxon>
    </lineage>
</organism>
<dbReference type="RefSeq" id="WP_013558494.1">
    <property type="nucleotide sequence ID" value="NC_014960.1"/>
</dbReference>
<dbReference type="GO" id="GO:0016757">
    <property type="term" value="F:glycosyltransferase activity"/>
    <property type="evidence" value="ECO:0007669"/>
    <property type="project" value="UniProtKB-KW"/>
</dbReference>
<dbReference type="EMBL" id="AP012029">
    <property type="protein sequence ID" value="BAJ62096.1"/>
    <property type="molecule type" value="Genomic_DNA"/>
</dbReference>
<dbReference type="Proteomes" id="UP000008922">
    <property type="component" value="Chromosome"/>
</dbReference>
<dbReference type="STRING" id="926569.ANT_00620"/>
<reference evidence="3 4" key="1">
    <citation type="submission" date="2010-12" db="EMBL/GenBank/DDBJ databases">
        <title>Whole genome sequence of Anaerolinea thermophila UNI-1.</title>
        <authorList>
            <person name="Narita-Yamada S."/>
            <person name="Kishi E."/>
            <person name="Watanabe Y."/>
            <person name="Takasaki K."/>
            <person name="Ankai A."/>
            <person name="Oguchi A."/>
            <person name="Fukui S."/>
            <person name="Takahashi M."/>
            <person name="Yashiro I."/>
            <person name="Hosoyama A."/>
            <person name="Sekiguchi Y."/>
            <person name="Hanada S."/>
            <person name="Fujita N."/>
        </authorList>
    </citation>
    <scope>NUCLEOTIDE SEQUENCE [LARGE SCALE GENOMIC DNA]</scope>
    <source>
        <strain evidence="4">DSM 14523 / JCM 11388 / NBRC 100420 / UNI-1</strain>
    </source>
</reference>
<name>E8MYF1_ANATU</name>
<feature type="transmembrane region" description="Helical" evidence="1">
    <location>
        <begin position="92"/>
        <end position="112"/>
    </location>
</feature>
<evidence type="ECO:0000256" key="1">
    <source>
        <dbReference type="SAM" id="Phobius"/>
    </source>
</evidence>
<gene>
    <name evidence="3" type="ordered locus">ANT_00620</name>
</gene>
<dbReference type="HOGENOM" id="CLU_009583_2_2_0"/>
<dbReference type="InterPro" id="IPR028098">
    <property type="entry name" value="Glyco_trans_4-like_N"/>
</dbReference>
<accession>E8MYF1</accession>
<dbReference type="Pfam" id="PF13692">
    <property type="entry name" value="Glyco_trans_1_4"/>
    <property type="match status" value="1"/>
</dbReference>
<dbReference type="Pfam" id="PF13439">
    <property type="entry name" value="Glyco_transf_4"/>
    <property type="match status" value="1"/>
</dbReference>
<keyword evidence="1" id="KW-1133">Transmembrane helix</keyword>
<dbReference type="InParanoid" id="E8MYF1"/>